<feature type="active site" description="Charge relay system" evidence="5">
    <location>
        <position position="217"/>
    </location>
</feature>
<dbReference type="RefSeq" id="WP_386187541.1">
    <property type="nucleotide sequence ID" value="NZ_JBHSBC010000001.1"/>
</dbReference>
<keyword evidence="10" id="KW-1185">Reference proteome</keyword>
<proteinExistence type="inferred from homology"/>
<evidence type="ECO:0000313" key="10">
    <source>
        <dbReference type="Proteomes" id="UP001595698"/>
    </source>
</evidence>
<dbReference type="EMBL" id="JBHSBC010000001">
    <property type="protein sequence ID" value="MFC3979065.1"/>
    <property type="molecule type" value="Genomic_DNA"/>
</dbReference>
<keyword evidence="2 5" id="KW-0645">Protease</keyword>
<evidence type="ECO:0000256" key="4">
    <source>
        <dbReference type="ARBA" id="ARBA00022825"/>
    </source>
</evidence>
<dbReference type="PROSITE" id="PS00138">
    <property type="entry name" value="SUBTILASE_SER"/>
    <property type="match status" value="1"/>
</dbReference>
<dbReference type="PANTHER" id="PTHR43806">
    <property type="entry name" value="PEPTIDASE S8"/>
    <property type="match status" value="1"/>
</dbReference>
<dbReference type="PRINTS" id="PR00723">
    <property type="entry name" value="SUBTILISIN"/>
</dbReference>
<evidence type="ECO:0000256" key="7">
    <source>
        <dbReference type="SAM" id="MobiDB-lite"/>
    </source>
</evidence>
<dbReference type="PANTHER" id="PTHR43806:SF11">
    <property type="entry name" value="CEREVISIN-RELATED"/>
    <property type="match status" value="1"/>
</dbReference>
<dbReference type="SUPFAM" id="SSF52743">
    <property type="entry name" value="Subtilisin-like"/>
    <property type="match status" value="1"/>
</dbReference>
<keyword evidence="4 5" id="KW-0720">Serine protease</keyword>
<dbReference type="PROSITE" id="PS51892">
    <property type="entry name" value="SUBTILASE"/>
    <property type="match status" value="1"/>
</dbReference>
<sequence length="657" mass="66628">MRLRALVAQVIVLGVVFCVVFCGTPAVPALAEEPPAETVQTTPEPEKLEAGLVSDEDGARAIVELAVPAQAEQVAGEARLLPETDVVLQPQDTSFIVVQGTGESLAELAKDPRVVSIRRDRTYSPSSLASGLTLVGADRAHAEGADGRGTTIAIVDTGIDAAHPALGGKVVRQACFSVVDEGVRSLCPNGQESDTSERAADAAAPACLDGQVNLCEHGTHVAGIAHAVAPGADIVALQVFSRVDDCGAGEPCVTAYESSLLLALEYLTRLKDTVPGLVAVNMSLGGGLYGASCDGEPEVQEMRGRLGALLAKGVATVAAAGNEGSPGAGVPGCLSGAVTVGATDDADRVPDWSNHGSVLDLFAPGVDVDSSVPGGRTEIYSGTSMSTPHVTGALAVLAQRAAETGADASAGALTGRLTAAGRPIVYDGVAVPRLDLYGALTGAAPSPGVTQNPGDPGDPGPGDPGDSDVPEEPGDDPSPEPGTPPVGPTQAPVPIPLPTVTVTVTVTADPVDPPAVAAPVRPTMCVRGTSKKTLSAAKWAAEFGTGKGTLTDATLRCYLGMVGKASRVFPELGGASTPAAARRVLKPAKRTKRTVFESELLAAWLNWASGSVNLTARVNETTSVGDALTTAEVRRLRGSFPSASASLLGRHVNARRT</sequence>
<evidence type="ECO:0000256" key="2">
    <source>
        <dbReference type="ARBA" id="ARBA00022670"/>
    </source>
</evidence>
<evidence type="ECO:0000256" key="1">
    <source>
        <dbReference type="ARBA" id="ARBA00011073"/>
    </source>
</evidence>
<feature type="domain" description="Peptidase S8/S53" evidence="8">
    <location>
        <begin position="147"/>
        <end position="402"/>
    </location>
</feature>
<evidence type="ECO:0000259" key="8">
    <source>
        <dbReference type="Pfam" id="PF00082"/>
    </source>
</evidence>
<dbReference type="Proteomes" id="UP001595698">
    <property type="component" value="Unassembled WGS sequence"/>
</dbReference>
<dbReference type="Pfam" id="PF00082">
    <property type="entry name" value="Peptidase_S8"/>
    <property type="match status" value="1"/>
</dbReference>
<evidence type="ECO:0000313" key="9">
    <source>
        <dbReference type="EMBL" id="MFC3979065.1"/>
    </source>
</evidence>
<gene>
    <name evidence="9" type="ORF">ACFOYY_02970</name>
</gene>
<organism evidence="9 10">
    <name type="scientific">Streptosporangium jomthongense</name>
    <dbReference type="NCBI Taxonomy" id="1193683"/>
    <lineage>
        <taxon>Bacteria</taxon>
        <taxon>Bacillati</taxon>
        <taxon>Actinomycetota</taxon>
        <taxon>Actinomycetes</taxon>
        <taxon>Streptosporangiales</taxon>
        <taxon>Streptosporangiaceae</taxon>
        <taxon>Streptosporangium</taxon>
    </lineage>
</organism>
<feature type="region of interest" description="Disordered" evidence="7">
    <location>
        <begin position="442"/>
        <end position="496"/>
    </location>
</feature>
<evidence type="ECO:0000256" key="5">
    <source>
        <dbReference type="PROSITE-ProRule" id="PRU01240"/>
    </source>
</evidence>
<dbReference type="InterPro" id="IPR000209">
    <property type="entry name" value="Peptidase_S8/S53_dom"/>
</dbReference>
<dbReference type="InterPro" id="IPR015500">
    <property type="entry name" value="Peptidase_S8_subtilisin-rel"/>
</dbReference>
<dbReference type="PROSITE" id="PS00136">
    <property type="entry name" value="SUBTILASE_ASP"/>
    <property type="match status" value="1"/>
</dbReference>
<name>A0ABV8ETN7_9ACTN</name>
<comment type="caution">
    <text evidence="9">The sequence shown here is derived from an EMBL/GenBank/DDBJ whole genome shotgun (WGS) entry which is preliminary data.</text>
</comment>
<comment type="similarity">
    <text evidence="1 5 6">Belongs to the peptidase S8 family.</text>
</comment>
<keyword evidence="3 5" id="KW-0378">Hydrolase</keyword>
<dbReference type="InterPro" id="IPR023828">
    <property type="entry name" value="Peptidase_S8_Ser-AS"/>
</dbReference>
<accession>A0ABV8ETN7</accession>
<dbReference type="InterPro" id="IPR036852">
    <property type="entry name" value="Peptidase_S8/S53_dom_sf"/>
</dbReference>
<reference evidence="10" key="1">
    <citation type="journal article" date="2019" name="Int. J. Syst. Evol. Microbiol.">
        <title>The Global Catalogue of Microorganisms (GCM) 10K type strain sequencing project: providing services to taxonomists for standard genome sequencing and annotation.</title>
        <authorList>
            <consortium name="The Broad Institute Genomics Platform"/>
            <consortium name="The Broad Institute Genome Sequencing Center for Infectious Disease"/>
            <person name="Wu L."/>
            <person name="Ma J."/>
        </authorList>
    </citation>
    <scope>NUCLEOTIDE SEQUENCE [LARGE SCALE GENOMIC DNA]</scope>
    <source>
        <strain evidence="10">TBRC 7912</strain>
    </source>
</reference>
<dbReference type="InterPro" id="IPR023827">
    <property type="entry name" value="Peptidase_S8_Asp-AS"/>
</dbReference>
<evidence type="ECO:0000256" key="3">
    <source>
        <dbReference type="ARBA" id="ARBA00022801"/>
    </source>
</evidence>
<feature type="compositionally biased region" description="Pro residues" evidence="7">
    <location>
        <begin position="479"/>
        <end position="496"/>
    </location>
</feature>
<dbReference type="Gene3D" id="3.40.50.200">
    <property type="entry name" value="Peptidase S8/S53 domain"/>
    <property type="match status" value="1"/>
</dbReference>
<feature type="active site" description="Charge relay system" evidence="5">
    <location>
        <position position="384"/>
    </location>
</feature>
<feature type="compositionally biased region" description="Acidic residues" evidence="7">
    <location>
        <begin position="465"/>
        <end position="478"/>
    </location>
</feature>
<dbReference type="InterPro" id="IPR050131">
    <property type="entry name" value="Peptidase_S8_subtilisin-like"/>
</dbReference>
<evidence type="ECO:0000256" key="6">
    <source>
        <dbReference type="RuleBase" id="RU003355"/>
    </source>
</evidence>
<feature type="active site" description="Charge relay system" evidence="5">
    <location>
        <position position="156"/>
    </location>
</feature>
<protein>
    <submittedName>
        <fullName evidence="9">S8 family serine peptidase</fullName>
    </submittedName>
</protein>